<name>A0A7R7HUZ3_9ACTN</name>
<dbReference type="PIRSF" id="PIRSF005962">
    <property type="entry name" value="Pept_M20D_amidohydro"/>
    <property type="match status" value="1"/>
</dbReference>
<dbReference type="PANTHER" id="PTHR11014:SF63">
    <property type="entry name" value="METALLOPEPTIDASE, PUTATIVE (AFU_ORTHOLOGUE AFUA_6G09600)-RELATED"/>
    <property type="match status" value="1"/>
</dbReference>
<dbReference type="AlphaFoldDB" id="A0A7R7HUZ3"/>
<dbReference type="Pfam" id="PF07687">
    <property type="entry name" value="M20_dimer"/>
    <property type="match status" value="1"/>
</dbReference>
<dbReference type="SUPFAM" id="SSF55031">
    <property type="entry name" value="Bacterial exopeptidase dimerisation domain"/>
    <property type="match status" value="1"/>
</dbReference>
<feature type="binding site" evidence="1">
    <location>
        <position position="187"/>
    </location>
    <ligand>
        <name>Mn(2+)</name>
        <dbReference type="ChEBI" id="CHEBI:29035"/>
        <label>2</label>
    </ligand>
</feature>
<feature type="domain" description="Peptidase M20 dimerisation" evidence="2">
    <location>
        <begin position="211"/>
        <end position="303"/>
    </location>
</feature>
<gene>
    <name evidence="3" type="ORF">Athai_06560</name>
</gene>
<reference evidence="3 4" key="1">
    <citation type="submission" date="2020-08" db="EMBL/GenBank/DDBJ databases">
        <title>Whole genome shotgun sequence of Actinocatenispora thailandica NBRC 105041.</title>
        <authorList>
            <person name="Komaki H."/>
            <person name="Tamura T."/>
        </authorList>
    </citation>
    <scope>NUCLEOTIDE SEQUENCE [LARGE SCALE GENOMIC DNA]</scope>
    <source>
        <strain evidence="3 4">NBRC 105041</strain>
    </source>
</reference>
<feature type="binding site" evidence="1">
    <location>
        <position position="126"/>
    </location>
    <ligand>
        <name>Mn(2+)</name>
        <dbReference type="ChEBI" id="CHEBI:29035"/>
        <label>2</label>
    </ligand>
</feature>
<dbReference type="InterPro" id="IPR017439">
    <property type="entry name" value="Amidohydrolase"/>
</dbReference>
<keyword evidence="4" id="KW-1185">Reference proteome</keyword>
<dbReference type="GO" id="GO:0046872">
    <property type="term" value="F:metal ion binding"/>
    <property type="evidence" value="ECO:0007669"/>
    <property type="project" value="UniProtKB-KW"/>
</dbReference>
<sequence length="415" mass="42691">MTASTLSADLPTPCEPGSDPLPDLLADWLGRHQADLVALRRHLHAHPELSGHEQNTAAHLAGVLTAAGLTPRLLPTGNGVLCEVGPDDPGTPLIALRGDIDALPMDDVKDVPYRSTVAGACHACGHDVHATVVAGAGLALAELARRGQLPGRVRLLLQPTEEKFPSGAPQMVAAGGLADARAVFAFHCDPKLPTGMVGVRSGPLTAAADMMRIRLSGAGGHTARPHLTADLVNALAKVVVEVPALVARRADPRSGISVVFGAVHAGQAANAIPREGTAEATVRVLDRAAWGEAPALVEELVHAAAAGTGTRVEVDYSRGVPPVVNDRAAAAVFGAAATAALGREHVVEAPISMGGEDFAWYLEHVPGAMARLGVGRPGEQLDLHQPNFDVDEAAIGHGVRVLVHTALAALSDPSL</sequence>
<protein>
    <submittedName>
        <fullName evidence="3">N-acyl-L-amino acid amidohydrolase</fullName>
    </submittedName>
</protein>
<dbReference type="InterPro" id="IPR002933">
    <property type="entry name" value="Peptidase_M20"/>
</dbReference>
<evidence type="ECO:0000313" key="3">
    <source>
        <dbReference type="EMBL" id="BCJ33153.1"/>
    </source>
</evidence>
<evidence type="ECO:0000313" key="4">
    <source>
        <dbReference type="Proteomes" id="UP000611640"/>
    </source>
</evidence>
<dbReference type="KEGG" id="atl:Athai_06560"/>
<dbReference type="Pfam" id="PF01546">
    <property type="entry name" value="Peptidase_M20"/>
    <property type="match status" value="1"/>
</dbReference>
<feature type="binding site" evidence="1">
    <location>
        <position position="384"/>
    </location>
    <ligand>
        <name>Mn(2+)</name>
        <dbReference type="ChEBI" id="CHEBI:29035"/>
        <label>2</label>
    </ligand>
</feature>
<dbReference type="Proteomes" id="UP000611640">
    <property type="component" value="Chromosome"/>
</dbReference>
<dbReference type="SUPFAM" id="SSF53187">
    <property type="entry name" value="Zn-dependent exopeptidases"/>
    <property type="match status" value="1"/>
</dbReference>
<keyword evidence="1" id="KW-0479">Metal-binding</keyword>
<dbReference type="EMBL" id="AP023355">
    <property type="protein sequence ID" value="BCJ33153.1"/>
    <property type="molecule type" value="Genomic_DNA"/>
</dbReference>
<keyword evidence="1" id="KW-0464">Manganese</keyword>
<dbReference type="GO" id="GO:0016787">
    <property type="term" value="F:hydrolase activity"/>
    <property type="evidence" value="ECO:0007669"/>
    <property type="project" value="InterPro"/>
</dbReference>
<evidence type="ECO:0000256" key="1">
    <source>
        <dbReference type="PIRSR" id="PIRSR005962-1"/>
    </source>
</evidence>
<dbReference type="Gene3D" id="3.30.70.360">
    <property type="match status" value="1"/>
</dbReference>
<feature type="binding site" evidence="1">
    <location>
        <position position="124"/>
    </location>
    <ligand>
        <name>Mn(2+)</name>
        <dbReference type="ChEBI" id="CHEBI:29035"/>
        <label>2</label>
    </ligand>
</feature>
<dbReference type="NCBIfam" id="TIGR01891">
    <property type="entry name" value="amidohydrolases"/>
    <property type="match status" value="1"/>
</dbReference>
<comment type="cofactor">
    <cofactor evidence="1">
        <name>Mn(2+)</name>
        <dbReference type="ChEBI" id="CHEBI:29035"/>
    </cofactor>
    <text evidence="1">The Mn(2+) ion enhances activity.</text>
</comment>
<dbReference type="RefSeq" id="WP_239156689.1">
    <property type="nucleotide sequence ID" value="NZ_AP023355.1"/>
</dbReference>
<dbReference type="Gene3D" id="3.40.630.10">
    <property type="entry name" value="Zn peptidases"/>
    <property type="match status" value="1"/>
</dbReference>
<dbReference type="InterPro" id="IPR011650">
    <property type="entry name" value="Peptidase_M20_dimer"/>
</dbReference>
<feature type="binding site" evidence="1">
    <location>
        <position position="162"/>
    </location>
    <ligand>
        <name>Mn(2+)</name>
        <dbReference type="ChEBI" id="CHEBI:29035"/>
        <label>2</label>
    </ligand>
</feature>
<evidence type="ECO:0000259" key="2">
    <source>
        <dbReference type="Pfam" id="PF07687"/>
    </source>
</evidence>
<organism evidence="3 4">
    <name type="scientific">Actinocatenispora thailandica</name>
    <dbReference type="NCBI Taxonomy" id="227318"/>
    <lineage>
        <taxon>Bacteria</taxon>
        <taxon>Bacillati</taxon>
        <taxon>Actinomycetota</taxon>
        <taxon>Actinomycetes</taxon>
        <taxon>Micromonosporales</taxon>
        <taxon>Micromonosporaceae</taxon>
        <taxon>Actinocatenispora</taxon>
    </lineage>
</organism>
<dbReference type="PANTHER" id="PTHR11014">
    <property type="entry name" value="PEPTIDASE M20 FAMILY MEMBER"/>
    <property type="match status" value="1"/>
</dbReference>
<proteinExistence type="predicted"/>
<dbReference type="InterPro" id="IPR036264">
    <property type="entry name" value="Bact_exopeptidase_dim_dom"/>
</dbReference>
<accession>A0A7R7HUZ3</accession>